<reference evidence="16" key="2">
    <citation type="submission" date="2002-03" db="EMBL/GenBank/DDBJ databases">
        <authorList>
            <consortium name="The Anopheles Genome Sequencing Consortium"/>
        </authorList>
    </citation>
    <scope>NUCLEOTIDE SEQUENCE</scope>
    <source>
        <strain evidence="16">PEST</strain>
    </source>
</reference>
<keyword evidence="5" id="KW-0285">Flavoprotein</keyword>
<evidence type="ECO:0000256" key="12">
    <source>
        <dbReference type="PIRSR" id="PIRSR000168-2"/>
    </source>
</evidence>
<dbReference type="Pfam" id="PF01756">
    <property type="entry name" value="ACOX"/>
    <property type="match status" value="1"/>
</dbReference>
<dbReference type="HOGENOM" id="CLU_014629_4_2_1"/>
<gene>
    <name evidence="16" type="ORF">AgaP_AGAP008016</name>
</gene>
<feature type="domain" description="Acyl-CoA oxidase C-alpha1" evidence="15">
    <location>
        <begin position="319"/>
        <end position="480"/>
    </location>
</feature>
<dbReference type="InterPro" id="IPR036250">
    <property type="entry name" value="AcylCo_DH-like_C"/>
</dbReference>
<dbReference type="InterPro" id="IPR055060">
    <property type="entry name" value="ACOX_C_alpha1"/>
</dbReference>
<dbReference type="FunFam" id="2.40.110.10:FF:000005">
    <property type="entry name" value="Acyl-coenzyme A oxidase"/>
    <property type="match status" value="1"/>
</dbReference>
<dbReference type="AlphaFoldDB" id="Q7Q3S7"/>
<dbReference type="InterPro" id="IPR046373">
    <property type="entry name" value="Acyl-CoA_Oxase/DH_mid-dom_sf"/>
</dbReference>
<evidence type="ECO:0000256" key="4">
    <source>
        <dbReference type="ARBA" id="ARBA00012870"/>
    </source>
</evidence>
<dbReference type="Gene3D" id="1.20.140.10">
    <property type="entry name" value="Butyryl-CoA Dehydrogenase, subunit A, domain 3"/>
    <property type="match status" value="2"/>
</dbReference>
<dbReference type="STRING" id="7165.Q7Q3S7"/>
<accession>Q7Q3S7</accession>
<evidence type="ECO:0000259" key="14">
    <source>
        <dbReference type="Pfam" id="PF02770"/>
    </source>
</evidence>
<evidence type="ECO:0000259" key="15">
    <source>
        <dbReference type="Pfam" id="PF22924"/>
    </source>
</evidence>
<dbReference type="FunFam" id="1.20.140.10:FF:000010">
    <property type="entry name" value="Acyl-coenzyme A oxidase"/>
    <property type="match status" value="1"/>
</dbReference>
<sequence length="706" mass="79181">KCSISSTKNNTHNMPVDEERTVIPDVPRGPLCDYRSKAQFNWKDFRLVLEDKELVKIKYDIWRRLEREPLFAPVTSTLSVDQQKERAARQVNRIADLELAPPEIYSKPYKYRVRYLMSINEALHAVCPSLSVKIALGVGLFTNSLLAMGTDRHQEIYNQAWNREIITCLAITEVSHGSNTKRCRTTATYDPATQEFIIHTPDFEAAKCWVGNLGKTASMALLFAILYTADGENHGLQGFLVPIRDPKTLLPYPGVTVGDIGEKIGLNGIDNGFVMFNHYRIPRENLLNRTGDVTPEGVYESTFSEPGKILGAVLESFSAGRLGIMQESSNTLSHAAVIAVRYAALRKQFGTDRNGPEQSIIEYQLHQWRIFPYLAAACVLKVSVFAMTEIYLETVQKSQAESNGFELLTQIVSEIHALVSSSKPLVTWTARDAIQESREACGGHGYLRAANLGELRNNHDPSCTYEGDNNVLGQQASNWLIRQWKNAKVESPVGTASFITRRDAILSGDYDALLRTGVRLESTECNQCYEWLMCWLLKQSVAQMEEASKAGVDTFTARNNCQVYRARDLSRAYAEYYALESFRSRCARADVNADLKPVLFRVYLIYGMWCLDRHMTTFYAGSFAKGSAFADAVRGTLLRMCGELKDSAVAIADALAPPDWVLNSVIAKSDGRLYENIQSVFMTNPGALERASWWKDVIPSKLRAKL</sequence>
<keyword evidence="7" id="KW-0276">Fatty acid metabolism</keyword>
<comment type="similarity">
    <text evidence="3">Belongs to the acyl-CoA oxidase family.</text>
</comment>
<evidence type="ECO:0000313" key="16">
    <source>
        <dbReference type="EMBL" id="EAA12406.4"/>
    </source>
</evidence>
<keyword evidence="8" id="KW-0560">Oxidoreductase</keyword>
<dbReference type="EC" id="1.3.3.6" evidence="4"/>
<feature type="binding site" evidence="12">
    <location>
        <position position="172"/>
    </location>
    <ligand>
        <name>FAD</name>
        <dbReference type="ChEBI" id="CHEBI:57692"/>
    </ligand>
</feature>
<reference evidence="16" key="5">
    <citation type="submission" date="2011-05" db="EMBL/GenBank/DDBJ databases">
        <authorList>
            <consortium name="VectorBase"/>
        </authorList>
    </citation>
    <scope>NUCLEOTIDE SEQUENCE</scope>
    <source>
        <strain evidence="16">PEST</strain>
    </source>
</reference>
<comment type="subcellular location">
    <subcellularLocation>
        <location evidence="2">Peroxisome</location>
    </subcellularLocation>
</comment>
<keyword evidence="10" id="KW-0576">Peroxisome</keyword>
<dbReference type="PIRSF" id="PIRSF000168">
    <property type="entry name" value="Acyl-CoA_oxidase"/>
    <property type="match status" value="1"/>
</dbReference>
<evidence type="ECO:0000256" key="2">
    <source>
        <dbReference type="ARBA" id="ARBA00004275"/>
    </source>
</evidence>
<dbReference type="Pfam" id="PF22924">
    <property type="entry name" value="ACOX_C_alpha1"/>
    <property type="match status" value="1"/>
</dbReference>
<organism evidence="16">
    <name type="scientific">Anopheles gambiae</name>
    <name type="common">African malaria mosquito</name>
    <dbReference type="NCBI Taxonomy" id="7165"/>
    <lineage>
        <taxon>Eukaryota</taxon>
        <taxon>Metazoa</taxon>
        <taxon>Ecdysozoa</taxon>
        <taxon>Arthropoda</taxon>
        <taxon>Hexapoda</taxon>
        <taxon>Insecta</taxon>
        <taxon>Pterygota</taxon>
        <taxon>Neoptera</taxon>
        <taxon>Endopterygota</taxon>
        <taxon>Diptera</taxon>
        <taxon>Nematocera</taxon>
        <taxon>Culicoidea</taxon>
        <taxon>Culicidae</taxon>
        <taxon>Anophelinae</taxon>
        <taxon>Anopheles</taxon>
    </lineage>
</organism>
<dbReference type="PaxDb" id="7165-AGAP008016-PA"/>
<dbReference type="eggNOG" id="KOG0135">
    <property type="taxonomic scope" value="Eukaryota"/>
</dbReference>
<name>Q7Q3S7_ANOGA</name>
<reference evidence="16" key="4">
    <citation type="journal article" date="2007" name="Genome Biol.">
        <title>Update of the Anopheles gambiae PEST genome assembly.</title>
        <authorList>
            <person name="Sharakhova M.V."/>
            <person name="Hammond M.P."/>
            <person name="Lobo N.F."/>
            <person name="Krzywinski J."/>
            <person name="Unger M.F."/>
            <person name="Hillenmeyer M.E."/>
            <person name="Bruggner R.V."/>
            <person name="Birney E."/>
            <person name="Collins F.H."/>
        </authorList>
    </citation>
    <scope>NUCLEOTIDE SEQUENCE</scope>
    <source>
        <strain evidence="16">PEST</strain>
    </source>
</reference>
<evidence type="ECO:0000256" key="9">
    <source>
        <dbReference type="ARBA" id="ARBA00023098"/>
    </source>
</evidence>
<dbReference type="SUPFAM" id="SSF56645">
    <property type="entry name" value="Acyl-CoA dehydrogenase NM domain-like"/>
    <property type="match status" value="1"/>
</dbReference>
<protein>
    <recommendedName>
        <fullName evidence="4">acyl-CoA oxidase</fullName>
        <ecNumber evidence="4">1.3.3.6</ecNumber>
    </recommendedName>
</protein>
<dbReference type="InterPro" id="IPR002655">
    <property type="entry name" value="Acyl-CoA_oxidase_C"/>
</dbReference>
<evidence type="ECO:0000256" key="8">
    <source>
        <dbReference type="ARBA" id="ARBA00023002"/>
    </source>
</evidence>
<reference evidence="16" key="1">
    <citation type="journal article" date="2002" name="Science">
        <title>The genome sequence of the malaria mosquito Anopheles gambiae.</title>
        <authorList>
            <person name="Holt R.A."/>
            <person name="Subramanian G.M."/>
            <person name="Halpern A."/>
            <person name="Sutton G.G."/>
            <person name="Charlab R."/>
            <person name="Nusskern D.R."/>
            <person name="Wincker P."/>
            <person name="Clark A.G."/>
            <person name="Ribeiro J.M."/>
            <person name="Wides R."/>
            <person name="Salzberg S.L."/>
            <person name="Loftus B."/>
            <person name="Yandell M."/>
            <person name="Majoros W.H."/>
            <person name="Rusch D.B."/>
            <person name="Lai Z."/>
            <person name="Kraft C.L."/>
            <person name="Abril J.F."/>
            <person name="Anthouard V."/>
            <person name="Arensburger P."/>
            <person name="Atkinson P.W."/>
            <person name="Baden H."/>
            <person name="de Berardinis V."/>
            <person name="Baldwin D."/>
            <person name="Benes V."/>
            <person name="Biedler J."/>
            <person name="Blass C."/>
            <person name="Bolanos R."/>
            <person name="Boscus D."/>
            <person name="Barnstead M."/>
            <person name="Cai S."/>
            <person name="Center A."/>
            <person name="Chaturverdi K."/>
            <person name="Christophides G.K."/>
            <person name="Chrystal M.A."/>
            <person name="Clamp M."/>
            <person name="Cravchik A."/>
            <person name="Curwen V."/>
            <person name="Dana A."/>
            <person name="Delcher A."/>
            <person name="Dew I."/>
            <person name="Evans C.A."/>
            <person name="Flanigan M."/>
            <person name="Grundschober-Freimoser A."/>
            <person name="Friedli L."/>
            <person name="Gu Z."/>
            <person name="Guan P."/>
            <person name="Guigo R."/>
            <person name="Hillenmeyer M.E."/>
            <person name="Hladun S.L."/>
            <person name="Hogan J.R."/>
            <person name="Hong Y.S."/>
            <person name="Hoover J."/>
            <person name="Jaillon O."/>
            <person name="Ke Z."/>
            <person name="Kodira C."/>
            <person name="Kokoza E."/>
            <person name="Koutsos A."/>
            <person name="Letunic I."/>
            <person name="Levitsky A."/>
            <person name="Liang Y."/>
            <person name="Lin J.J."/>
            <person name="Lobo N.F."/>
            <person name="Lopez J.R."/>
            <person name="Malek J.A."/>
            <person name="McIntosh T.C."/>
            <person name="Meister S."/>
            <person name="Miller J."/>
            <person name="Mobarry C."/>
            <person name="Mongin E."/>
            <person name="Murphy S.D."/>
            <person name="O'Brochta D.A."/>
            <person name="Pfannkoch C."/>
            <person name="Qi R."/>
            <person name="Regier M.A."/>
            <person name="Remington K."/>
            <person name="Shao H."/>
            <person name="Sharakhova M.V."/>
            <person name="Sitter C.D."/>
            <person name="Shetty J."/>
            <person name="Smith T.J."/>
            <person name="Strong R."/>
            <person name="Sun J."/>
            <person name="Thomasova D."/>
            <person name="Ton L.Q."/>
            <person name="Topalis P."/>
            <person name="Tu Z."/>
            <person name="Unger M.F."/>
            <person name="Walenz B."/>
            <person name="Wang A."/>
            <person name="Wang J."/>
            <person name="Wang M."/>
            <person name="Wang X."/>
            <person name="Woodford K.J."/>
            <person name="Wortman J.R."/>
            <person name="Wu M."/>
            <person name="Yao A."/>
            <person name="Zdobnov E.M."/>
            <person name="Zhang H."/>
            <person name="Zhao Q."/>
            <person name="Zhao S."/>
            <person name="Zhu S.C."/>
            <person name="Zhimulev I."/>
            <person name="Coluzzi M."/>
            <person name="della Torre A."/>
            <person name="Roth C.W."/>
            <person name="Louis C."/>
            <person name="Kalush F."/>
            <person name="Mural R.J."/>
            <person name="Myers E.W."/>
            <person name="Adams M.D."/>
            <person name="Smith H.O."/>
            <person name="Broder S."/>
            <person name="Gardner M.J."/>
            <person name="Fraser C.M."/>
            <person name="Birney E."/>
            <person name="Bork P."/>
            <person name="Brey P.T."/>
            <person name="Venter J.C."/>
            <person name="Weissenbach J."/>
            <person name="Kafatos F.C."/>
            <person name="Collins F.H."/>
            <person name="Hoffman S.L."/>
        </authorList>
    </citation>
    <scope>NUCLEOTIDE SEQUENCE [LARGE SCALE GENOMIC DNA]</scope>
    <source>
        <strain evidence="16">PEST</strain>
    </source>
</reference>
<dbReference type="EMBL" id="AAAB01008964">
    <property type="protein sequence ID" value="EAA12406.4"/>
    <property type="molecule type" value="Genomic_DNA"/>
</dbReference>
<dbReference type="InterPro" id="IPR006091">
    <property type="entry name" value="Acyl-CoA_Oxase/DH_mid-dom"/>
</dbReference>
<evidence type="ECO:0000256" key="3">
    <source>
        <dbReference type="ARBA" id="ARBA00006288"/>
    </source>
</evidence>
<evidence type="ECO:0000256" key="5">
    <source>
        <dbReference type="ARBA" id="ARBA00022630"/>
    </source>
</evidence>
<evidence type="ECO:0000256" key="11">
    <source>
        <dbReference type="PIRSR" id="PIRSR000168-1"/>
    </source>
</evidence>
<dbReference type="FunFam" id="1.20.140.10:FF:000007">
    <property type="entry name" value="Acyl-coenzyme A oxidase"/>
    <property type="match status" value="1"/>
</dbReference>
<comment type="cofactor">
    <cofactor evidence="1">
        <name>FAD</name>
        <dbReference type="ChEBI" id="CHEBI:57692"/>
    </cofactor>
</comment>
<dbReference type="PANTHER" id="PTHR10909:SF223">
    <property type="entry name" value="ACYL-COENZYME A OXIDASE"/>
    <property type="match status" value="1"/>
</dbReference>
<dbReference type="Pfam" id="PF02770">
    <property type="entry name" value="Acyl-CoA_dh_M"/>
    <property type="match status" value="1"/>
</dbReference>
<evidence type="ECO:0000259" key="13">
    <source>
        <dbReference type="Pfam" id="PF01756"/>
    </source>
</evidence>
<evidence type="ECO:0000256" key="10">
    <source>
        <dbReference type="ARBA" id="ARBA00023140"/>
    </source>
</evidence>
<evidence type="ECO:0000256" key="6">
    <source>
        <dbReference type="ARBA" id="ARBA00022827"/>
    </source>
</evidence>
<dbReference type="GO" id="GO:0003997">
    <property type="term" value="F:acyl-CoA oxidase activity"/>
    <property type="evidence" value="ECO:0007669"/>
    <property type="project" value="UniProtKB-EC"/>
</dbReference>
<feature type="active site" description="Proton acceptor" evidence="11">
    <location>
        <position position="466"/>
    </location>
</feature>
<keyword evidence="9" id="KW-0443">Lipid metabolism</keyword>
<comment type="caution">
    <text evidence="16">The sequence shown here is derived from an EMBL/GenBank/DDBJ whole genome shotgun (WGS) entry which is preliminary data.</text>
</comment>
<dbReference type="GO" id="GO:0071949">
    <property type="term" value="F:FAD binding"/>
    <property type="evidence" value="ECO:0007669"/>
    <property type="project" value="InterPro"/>
</dbReference>
<dbReference type="Gene3D" id="2.40.110.10">
    <property type="entry name" value="Butyryl-CoA Dehydrogenase, subunit A, domain 2"/>
    <property type="match status" value="1"/>
</dbReference>
<dbReference type="GO" id="GO:0006635">
    <property type="term" value="P:fatty acid beta-oxidation"/>
    <property type="evidence" value="ECO:0007669"/>
    <property type="project" value="InterPro"/>
</dbReference>
<dbReference type="PhylomeDB" id="Q7Q3S7"/>
<evidence type="ECO:0000256" key="7">
    <source>
        <dbReference type="ARBA" id="ARBA00022832"/>
    </source>
</evidence>
<dbReference type="PANTHER" id="PTHR10909">
    <property type="entry name" value="ELECTRON TRANSPORT OXIDOREDUCTASE"/>
    <property type="match status" value="1"/>
</dbReference>
<feature type="domain" description="Acyl-CoA oxidase/dehydrogenase middle" evidence="14">
    <location>
        <begin position="168"/>
        <end position="277"/>
    </location>
</feature>
<proteinExistence type="inferred from homology"/>
<dbReference type="VEuPathDB" id="VectorBase:AGAP008016"/>
<feature type="non-terminal residue" evidence="16">
    <location>
        <position position="1"/>
    </location>
</feature>
<keyword evidence="6 12" id="KW-0274">FAD</keyword>
<feature type="binding site" evidence="12">
    <location>
        <position position="211"/>
    </location>
    <ligand>
        <name>FAD</name>
        <dbReference type="ChEBI" id="CHEBI:57692"/>
    </ligand>
</feature>
<feature type="domain" description="Acyl-CoA oxidase C-terminal" evidence="13">
    <location>
        <begin position="525"/>
        <end position="699"/>
    </location>
</feature>
<evidence type="ECO:0000256" key="1">
    <source>
        <dbReference type="ARBA" id="ARBA00001974"/>
    </source>
</evidence>
<dbReference type="GO" id="GO:0005777">
    <property type="term" value="C:peroxisome"/>
    <property type="evidence" value="ECO:0007669"/>
    <property type="project" value="UniProtKB-SubCell"/>
</dbReference>
<dbReference type="SUPFAM" id="SSF47203">
    <property type="entry name" value="Acyl-CoA dehydrogenase C-terminal domain-like"/>
    <property type="match status" value="2"/>
</dbReference>
<dbReference type="InterPro" id="IPR012258">
    <property type="entry name" value="Acyl-CoA_oxidase"/>
</dbReference>
<dbReference type="InterPro" id="IPR009100">
    <property type="entry name" value="AcylCoA_DH/oxidase_NM_dom_sf"/>
</dbReference>
<reference evidence="16" key="3">
    <citation type="journal article" date="2004" name="Trends Parasitol.">
        <title>The Anopheles gambiae genome: an update.</title>
        <authorList>
            <person name="Mongin E."/>
            <person name="Louis C."/>
            <person name="Holt R.A."/>
            <person name="Birney E."/>
            <person name="Collins F.H."/>
        </authorList>
    </citation>
    <scope>NUCLEOTIDE SEQUENCE</scope>
    <source>
        <strain evidence="16">PEST</strain>
    </source>
</reference>
<dbReference type="VEuPathDB" id="VectorBase:AGAMI1_007147"/>